<reference evidence="3 4" key="1">
    <citation type="submission" date="2013-05" db="EMBL/GenBank/DDBJ databases">
        <title>Draft genome sequence of Rubidibacter lacunae KORDI 51-2.</title>
        <authorList>
            <person name="Choi D.H."/>
            <person name="Noh J.H."/>
            <person name="Kwon K.-K."/>
            <person name="Lee J.-H."/>
            <person name="Ryu J.-Y."/>
        </authorList>
    </citation>
    <scope>NUCLEOTIDE SEQUENCE [LARGE SCALE GENOMIC DNA]</scope>
    <source>
        <strain evidence="3 4">KORDI 51-2</strain>
    </source>
</reference>
<organism evidence="3 4">
    <name type="scientific">Rubidibacter lacunae KORDI 51-2</name>
    <dbReference type="NCBI Taxonomy" id="582515"/>
    <lineage>
        <taxon>Bacteria</taxon>
        <taxon>Bacillati</taxon>
        <taxon>Cyanobacteriota</taxon>
        <taxon>Cyanophyceae</taxon>
        <taxon>Oscillatoriophycideae</taxon>
        <taxon>Chroococcales</taxon>
        <taxon>Aphanothecaceae</taxon>
        <taxon>Rubidibacter</taxon>
    </lineage>
</organism>
<accession>U5DBX4</accession>
<evidence type="ECO:0000313" key="3">
    <source>
        <dbReference type="EMBL" id="ERN42028.1"/>
    </source>
</evidence>
<dbReference type="InParanoid" id="U5DBX4"/>
<comment type="caution">
    <text evidence="3">The sequence shown here is derived from an EMBL/GenBank/DDBJ whole genome shotgun (WGS) entry which is preliminary data.</text>
</comment>
<dbReference type="InterPro" id="IPR010328">
    <property type="entry name" value="DUF928"/>
</dbReference>
<dbReference type="AlphaFoldDB" id="U5DBX4"/>
<dbReference type="RefSeq" id="WP_022605913.1">
    <property type="nucleotide sequence ID" value="NZ_ASSJ01000035.1"/>
</dbReference>
<dbReference type="eggNOG" id="COG4252">
    <property type="taxonomic scope" value="Bacteria"/>
</dbReference>
<sequence>MTPLTISSRAIAMAIALGSIPATALAQSTASDRSAKDANVSLPEPPENGTPGGDPTPGATRPESSCALDPQQPELTALYANRGHDVTAFEQPTFWFYVPLAREQVAGAQFVLLNATERKTLHRHREIAVPNAPGFFSVTLPPEVGLEAGGLYRWYFLLDCAPDRTEDPDLVVSGWVRRMLGNRFPMGGPLDNPSNDAIAEIAERLAAEPDDPSHQQSWMELLETLGRAELIGVPFIGME</sequence>
<evidence type="ECO:0000256" key="2">
    <source>
        <dbReference type="SAM" id="SignalP"/>
    </source>
</evidence>
<dbReference type="EMBL" id="ASSJ01000035">
    <property type="protein sequence ID" value="ERN42028.1"/>
    <property type="molecule type" value="Genomic_DNA"/>
</dbReference>
<evidence type="ECO:0000313" key="4">
    <source>
        <dbReference type="Proteomes" id="UP000016960"/>
    </source>
</evidence>
<feature type="signal peptide" evidence="2">
    <location>
        <begin position="1"/>
        <end position="26"/>
    </location>
</feature>
<feature type="chain" id="PRO_5004658780" description="DUF928 domain-containing protein" evidence="2">
    <location>
        <begin position="27"/>
        <end position="239"/>
    </location>
</feature>
<dbReference type="Pfam" id="PF06051">
    <property type="entry name" value="DUF928"/>
    <property type="match status" value="1"/>
</dbReference>
<keyword evidence="4" id="KW-1185">Reference proteome</keyword>
<gene>
    <name evidence="3" type="ORF">KR51_00013620</name>
</gene>
<name>U5DBX4_9CHRO</name>
<feature type="region of interest" description="Disordered" evidence="1">
    <location>
        <begin position="26"/>
        <end position="68"/>
    </location>
</feature>
<dbReference type="STRING" id="582515.KR51_00013620"/>
<proteinExistence type="predicted"/>
<evidence type="ECO:0008006" key="5">
    <source>
        <dbReference type="Google" id="ProtNLM"/>
    </source>
</evidence>
<protein>
    <recommendedName>
        <fullName evidence="5">DUF928 domain-containing protein</fullName>
    </recommendedName>
</protein>
<dbReference type="Proteomes" id="UP000016960">
    <property type="component" value="Unassembled WGS sequence"/>
</dbReference>
<dbReference type="OrthoDB" id="536034at2"/>
<keyword evidence="2" id="KW-0732">Signal</keyword>
<evidence type="ECO:0000256" key="1">
    <source>
        <dbReference type="SAM" id="MobiDB-lite"/>
    </source>
</evidence>